<proteinExistence type="predicted"/>
<feature type="region of interest" description="Disordered" evidence="1">
    <location>
        <begin position="41"/>
        <end position="65"/>
    </location>
</feature>
<protein>
    <submittedName>
        <fullName evidence="2">Uncharacterized protein</fullName>
    </submittedName>
</protein>
<evidence type="ECO:0000313" key="3">
    <source>
        <dbReference type="Proteomes" id="UP001141806"/>
    </source>
</evidence>
<evidence type="ECO:0000256" key="1">
    <source>
        <dbReference type="SAM" id="MobiDB-lite"/>
    </source>
</evidence>
<organism evidence="2 3">
    <name type="scientific">Protea cynaroides</name>
    <dbReference type="NCBI Taxonomy" id="273540"/>
    <lineage>
        <taxon>Eukaryota</taxon>
        <taxon>Viridiplantae</taxon>
        <taxon>Streptophyta</taxon>
        <taxon>Embryophyta</taxon>
        <taxon>Tracheophyta</taxon>
        <taxon>Spermatophyta</taxon>
        <taxon>Magnoliopsida</taxon>
        <taxon>Proteales</taxon>
        <taxon>Proteaceae</taxon>
        <taxon>Protea</taxon>
    </lineage>
</organism>
<sequence>MFLQAKNRYDDPSVRCGSCGTFKHRFGECPHINVPEETEVNNGMDAESDSHVHPNMHYNSDQTRTDIGQWADVEDEGNEEDEANIDENIMVGLANDVLTEVTTSVVPLIVVMSSPTEA</sequence>
<evidence type="ECO:0000313" key="2">
    <source>
        <dbReference type="EMBL" id="KAJ4951920.1"/>
    </source>
</evidence>
<gene>
    <name evidence="2" type="ORF">NE237_028752</name>
</gene>
<name>A0A9Q0JVF8_9MAGN</name>
<dbReference type="Proteomes" id="UP001141806">
    <property type="component" value="Unassembled WGS sequence"/>
</dbReference>
<accession>A0A9Q0JVF8</accession>
<comment type="caution">
    <text evidence="2">The sequence shown here is derived from an EMBL/GenBank/DDBJ whole genome shotgun (WGS) entry which is preliminary data.</text>
</comment>
<dbReference type="EMBL" id="JAMYWD010000012">
    <property type="protein sequence ID" value="KAJ4951920.1"/>
    <property type="molecule type" value="Genomic_DNA"/>
</dbReference>
<reference evidence="2" key="1">
    <citation type="journal article" date="2023" name="Plant J.">
        <title>The genome of the king protea, Protea cynaroides.</title>
        <authorList>
            <person name="Chang J."/>
            <person name="Duong T.A."/>
            <person name="Schoeman C."/>
            <person name="Ma X."/>
            <person name="Roodt D."/>
            <person name="Barker N."/>
            <person name="Li Z."/>
            <person name="Van de Peer Y."/>
            <person name="Mizrachi E."/>
        </authorList>
    </citation>
    <scope>NUCLEOTIDE SEQUENCE</scope>
    <source>
        <tissue evidence="2">Young leaves</tissue>
    </source>
</reference>
<keyword evidence="3" id="KW-1185">Reference proteome</keyword>
<dbReference type="AlphaFoldDB" id="A0A9Q0JVF8"/>